<sequence>MTSTGAPPQRRKVSVVAPPTTAAALRAAIAAEPRLELVATAERFVDLVRAKEFPGDVVLLVEPAGAPVLAHARTAITAGAAVVVHGEADPALRESLEAAGAVVLGEDPSPAEAVRSCAELDRTSRRRRPRAVDPADRRPRLSHSERRALAHYVQGHSTVQVAAEMGVGYETAKTFLRRVRAKYAAMDRPAGKRAELISRAEEDGIL</sequence>
<dbReference type="GO" id="GO:0003677">
    <property type="term" value="F:DNA binding"/>
    <property type="evidence" value="ECO:0007669"/>
    <property type="project" value="InterPro"/>
</dbReference>
<protein>
    <recommendedName>
        <fullName evidence="4">HTH luxR-type domain-containing protein</fullName>
    </recommendedName>
</protein>
<keyword evidence="3" id="KW-1185">Reference proteome</keyword>
<dbReference type="AlphaFoldDB" id="U1MSB3"/>
<name>U1MSB3_9MICO</name>
<evidence type="ECO:0000313" key="2">
    <source>
        <dbReference type="EMBL" id="ERG64806.1"/>
    </source>
</evidence>
<dbReference type="InterPro" id="IPR036388">
    <property type="entry name" value="WH-like_DNA-bd_sf"/>
</dbReference>
<dbReference type="GO" id="GO:0006355">
    <property type="term" value="P:regulation of DNA-templated transcription"/>
    <property type="evidence" value="ECO:0007669"/>
    <property type="project" value="InterPro"/>
</dbReference>
<gene>
    <name evidence="2" type="ORF">L332_10145</name>
</gene>
<dbReference type="OrthoDB" id="4928917at2"/>
<organism evidence="2 3">
    <name type="scientific">Agrococcus pavilionensis RW1</name>
    <dbReference type="NCBI Taxonomy" id="1330458"/>
    <lineage>
        <taxon>Bacteria</taxon>
        <taxon>Bacillati</taxon>
        <taxon>Actinomycetota</taxon>
        <taxon>Actinomycetes</taxon>
        <taxon>Micrococcales</taxon>
        <taxon>Microbacteriaceae</taxon>
        <taxon>Agrococcus</taxon>
    </lineage>
</organism>
<dbReference type="Gene3D" id="1.10.10.10">
    <property type="entry name" value="Winged helix-like DNA-binding domain superfamily/Winged helix DNA-binding domain"/>
    <property type="match status" value="1"/>
</dbReference>
<comment type="caution">
    <text evidence="2">The sequence shown here is derived from an EMBL/GenBank/DDBJ whole genome shotgun (WGS) entry which is preliminary data.</text>
</comment>
<accession>U1MSB3</accession>
<dbReference type="InterPro" id="IPR016032">
    <property type="entry name" value="Sig_transdc_resp-reg_C-effctor"/>
</dbReference>
<dbReference type="SUPFAM" id="SSF46894">
    <property type="entry name" value="C-terminal effector domain of the bipartite response regulators"/>
    <property type="match status" value="1"/>
</dbReference>
<evidence type="ECO:0000313" key="3">
    <source>
        <dbReference type="Proteomes" id="UP000016462"/>
    </source>
</evidence>
<feature type="compositionally biased region" description="Basic and acidic residues" evidence="1">
    <location>
        <begin position="130"/>
        <end position="144"/>
    </location>
</feature>
<evidence type="ECO:0000256" key="1">
    <source>
        <dbReference type="SAM" id="MobiDB-lite"/>
    </source>
</evidence>
<evidence type="ECO:0008006" key="4">
    <source>
        <dbReference type="Google" id="ProtNLM"/>
    </source>
</evidence>
<reference evidence="2 3" key="1">
    <citation type="journal article" date="2013" name="Genome Announc.">
        <title>First draft genome sequence from a member of the genus agrococcus, isolated from modern microbialites.</title>
        <authorList>
            <person name="White R.A.III."/>
            <person name="Grassa C.J."/>
            <person name="Suttle C.A."/>
        </authorList>
    </citation>
    <scope>NUCLEOTIDE SEQUENCE [LARGE SCALE GENOMIC DNA]</scope>
    <source>
        <strain evidence="2 3">RW1</strain>
    </source>
</reference>
<dbReference type="Proteomes" id="UP000016462">
    <property type="component" value="Unassembled WGS sequence"/>
</dbReference>
<feature type="region of interest" description="Disordered" evidence="1">
    <location>
        <begin position="114"/>
        <end position="144"/>
    </location>
</feature>
<dbReference type="EMBL" id="ASHR01000014">
    <property type="protein sequence ID" value="ERG64806.1"/>
    <property type="molecule type" value="Genomic_DNA"/>
</dbReference>
<dbReference type="RefSeq" id="WP_021009824.1">
    <property type="nucleotide sequence ID" value="NZ_ASHR01000014.1"/>
</dbReference>
<proteinExistence type="predicted"/>